<evidence type="ECO:0000313" key="5">
    <source>
        <dbReference type="Proteomes" id="UP001151582"/>
    </source>
</evidence>
<dbReference type="EC" id="5.3.1.9" evidence="4"/>
<feature type="non-terminal residue" evidence="4">
    <location>
        <position position="222"/>
    </location>
</feature>
<evidence type="ECO:0000256" key="1">
    <source>
        <dbReference type="ARBA" id="ARBA00022432"/>
    </source>
</evidence>
<dbReference type="GO" id="GO:0004347">
    <property type="term" value="F:glucose-6-phosphate isomerase activity"/>
    <property type="evidence" value="ECO:0007669"/>
    <property type="project" value="UniProtKB-EC"/>
</dbReference>
<dbReference type="Gene3D" id="3.40.50.10490">
    <property type="entry name" value="Glucose-6-phosphate isomerase like protein, domain 1"/>
    <property type="match status" value="2"/>
</dbReference>
<organism evidence="4 5">
    <name type="scientific">Dimargaris verticillata</name>
    <dbReference type="NCBI Taxonomy" id="2761393"/>
    <lineage>
        <taxon>Eukaryota</taxon>
        <taxon>Fungi</taxon>
        <taxon>Fungi incertae sedis</taxon>
        <taxon>Zoopagomycota</taxon>
        <taxon>Kickxellomycotina</taxon>
        <taxon>Dimargaritomycetes</taxon>
        <taxon>Dimargaritales</taxon>
        <taxon>Dimargaritaceae</taxon>
        <taxon>Dimargaris</taxon>
    </lineage>
</organism>
<evidence type="ECO:0000256" key="3">
    <source>
        <dbReference type="ARBA" id="ARBA00023235"/>
    </source>
</evidence>
<dbReference type="AlphaFoldDB" id="A0A9W8AV28"/>
<keyword evidence="5" id="KW-1185">Reference proteome</keyword>
<dbReference type="Pfam" id="PF00342">
    <property type="entry name" value="PGI"/>
    <property type="match status" value="1"/>
</dbReference>
<comment type="caution">
    <text evidence="4">The sequence shown here is derived from an EMBL/GenBank/DDBJ whole genome shotgun (WGS) entry which is preliminary data.</text>
</comment>
<keyword evidence="3 4" id="KW-0413">Isomerase</keyword>
<dbReference type="EMBL" id="JANBQB010001861">
    <property type="protein sequence ID" value="KAJ1969958.1"/>
    <property type="molecule type" value="Genomic_DNA"/>
</dbReference>
<dbReference type="PANTHER" id="PTHR11469:SF1">
    <property type="entry name" value="GLUCOSE-6-PHOSPHATE ISOMERASE"/>
    <property type="match status" value="1"/>
</dbReference>
<dbReference type="OrthoDB" id="5831190at2759"/>
<sequence>MASANQLPAWKALQQHFDNQGKGFQLTDLFAQDPERFAKLSREVHLDFAPPSGANPNPHNVNMLLDLSKHLITTDTLNLLLKLAREAKVEEWRQKMFTGEPINFTEQRSVLHVALRNLTDTAIHADGGNVTPDVHAVLQQMRETSDAIRSGAWKGYTGERITDVVNIGIGGSDLGPVMATQALAHYADQKHLRVHFVSNVDGTHLAEALKQCCPESTLFIIA</sequence>
<gene>
    <name evidence="4" type="primary">PGI1_2</name>
    <name evidence="4" type="ORF">H4R34_006115</name>
</gene>
<dbReference type="SUPFAM" id="SSF53697">
    <property type="entry name" value="SIS domain"/>
    <property type="match status" value="1"/>
</dbReference>
<keyword evidence="2" id="KW-0324">Glycolysis</keyword>
<reference evidence="4" key="1">
    <citation type="submission" date="2022-07" db="EMBL/GenBank/DDBJ databases">
        <title>Phylogenomic reconstructions and comparative analyses of Kickxellomycotina fungi.</title>
        <authorList>
            <person name="Reynolds N.K."/>
            <person name="Stajich J.E."/>
            <person name="Barry K."/>
            <person name="Grigoriev I.V."/>
            <person name="Crous P."/>
            <person name="Smith M.E."/>
        </authorList>
    </citation>
    <scope>NUCLEOTIDE SEQUENCE</scope>
    <source>
        <strain evidence="4">RSA 567</strain>
    </source>
</reference>
<name>A0A9W8AV28_9FUNG</name>
<dbReference type="GO" id="GO:0006094">
    <property type="term" value="P:gluconeogenesis"/>
    <property type="evidence" value="ECO:0007669"/>
    <property type="project" value="UniProtKB-KW"/>
</dbReference>
<dbReference type="GO" id="GO:0097367">
    <property type="term" value="F:carbohydrate derivative binding"/>
    <property type="evidence" value="ECO:0007669"/>
    <property type="project" value="InterPro"/>
</dbReference>
<dbReference type="PANTHER" id="PTHR11469">
    <property type="entry name" value="GLUCOSE-6-PHOSPHATE ISOMERASE"/>
    <property type="match status" value="1"/>
</dbReference>
<dbReference type="InterPro" id="IPR001672">
    <property type="entry name" value="G6P_Isomerase"/>
</dbReference>
<evidence type="ECO:0000256" key="2">
    <source>
        <dbReference type="ARBA" id="ARBA00023152"/>
    </source>
</evidence>
<dbReference type="GO" id="GO:0005829">
    <property type="term" value="C:cytosol"/>
    <property type="evidence" value="ECO:0007669"/>
    <property type="project" value="TreeGrafter"/>
</dbReference>
<dbReference type="InterPro" id="IPR046348">
    <property type="entry name" value="SIS_dom_sf"/>
</dbReference>
<proteinExistence type="predicted"/>
<keyword evidence="1" id="KW-0312">Gluconeogenesis</keyword>
<dbReference type="PROSITE" id="PS51463">
    <property type="entry name" value="P_GLUCOSE_ISOMERASE_3"/>
    <property type="match status" value="1"/>
</dbReference>
<dbReference type="GO" id="GO:0048029">
    <property type="term" value="F:monosaccharide binding"/>
    <property type="evidence" value="ECO:0007669"/>
    <property type="project" value="TreeGrafter"/>
</dbReference>
<evidence type="ECO:0000313" key="4">
    <source>
        <dbReference type="EMBL" id="KAJ1969958.1"/>
    </source>
</evidence>
<accession>A0A9W8AV28</accession>
<dbReference type="GO" id="GO:0006096">
    <property type="term" value="P:glycolytic process"/>
    <property type="evidence" value="ECO:0007669"/>
    <property type="project" value="UniProtKB-KW"/>
</dbReference>
<dbReference type="GO" id="GO:0051156">
    <property type="term" value="P:glucose 6-phosphate metabolic process"/>
    <property type="evidence" value="ECO:0007669"/>
    <property type="project" value="TreeGrafter"/>
</dbReference>
<dbReference type="Proteomes" id="UP001151582">
    <property type="component" value="Unassembled WGS sequence"/>
</dbReference>
<protein>
    <submittedName>
        <fullName evidence="4">Glucose-6-phosphate isomerase</fullName>
        <ecNumber evidence="4">5.3.1.9</ecNumber>
    </submittedName>
</protein>